<name>A0A090LCG9_STRRB</name>
<evidence type="ECO:0000313" key="2">
    <source>
        <dbReference type="Proteomes" id="UP000035682"/>
    </source>
</evidence>
<dbReference type="RefSeq" id="XP_024506667.1">
    <property type="nucleotide sequence ID" value="XM_024653164.1"/>
</dbReference>
<evidence type="ECO:0000313" key="3">
    <source>
        <dbReference type="WBParaSite" id="SRAE_2000213000.1"/>
    </source>
</evidence>
<sequence>MVKIFSYHVLYEDIRNNLMKFMEKSFMPYTLMSLGSEMGCMYAETLIKIIFDLEDEENENFPSVAYEISLSLERIFKTVKERALTPGEKCFFVDIITSMGYDSFSSTDIFGRLNELKENLLKLVFLNERYNLTFKFEQFINLSKEDIGIHIIEKMFIQENDYEYIYRNIFKPYCEEFVLDFKLLICDFVQKWSTQQLSFTQDFQRGNLKDKIDRICNIIENIDDSMLQIKTLQHLVDAVSFEWPKKLTQSVYTLLTDTSISKDIKNNLADCCKLSNIRQIVKNYKDLSYDIKEIIKNRNEFEYFIQSLSVSSSSINVEILAKDIMKLCQLRHSYCKLSESFNITYDYIYEQLWIPHLIQWRYSEFEKKEPTQWLFNLPNNEAKVAVAKYSVEYLLKIYECGQEKLKSSEEIICYFKTLSVIKSFILNYLFKIKKYKLIFDKVVSIESLYSCFKILVPQTFFLETPKETANFINVLISNYNIEDWENMLKVIKITNMDNVLAYQYLLNACLENGKIGQVSEILFTLSFDRCLLTSKMISMIKVVLDKTFLKLYEAWSEKSFDIIQFSNIVLLALKVFMIEGNGSDKTNFYDIIAFSTYHKFLNTVINIVNSKDVYTLQDDTVEFMNTSDYINWELHSLSHLQKECKLDYYMAFNPKSKLFTRSCLQLPMNGEYNIETLLYIAASLVEYEKLDQIKFRDYIDGWKNLFNQLLIDGQFFDVFNLLEIYNTLVISKKENIYVDEIIKHSAVGLLERILLIPDCDLELATGLISTISERYIPSILQEIRNRLKTNTNPRVYINLCELVSMIYHKIPQIGIIEMLEKKYDESLWKRKFSKFGFNYSNIMTFNEIVSSLVRFNVPNNIAHEYCIYNNINFNLFCLQFALESCLYTSELLEMNDHIKYIEQLKKTSTLISGIIINEDHIILIQETIMKMSPYNHEGLLLLIDKLLQFTKVKNISDDLKYLFYNWKNVIDFLISYGKRSAEILSIECNWLSSLKLSLGNEVLSTTSFDSIESIQLVGEMSIIEFQVMEEERESARKRMPQCAIQRLPFHLLCCTSENEMKELVYPVVSNEINIHNIFKWINIIVNTKSILCFSQSECIITAIKKRIKYVEENNIFVGDFDRNLIISIINFIDVSNITTVVKYSLLYIGNLRNLIIKIAYLNIFKEVIKTNIKLLEDDKQEEFLKYEKELSKKIIKYSIEKILSDNGLFNQESKEFFYNGNINEMICFIYNNSIDWNNYQDRISKMKACKMITEVIGYDISSIHTTIIDKLLIQNTITQINDPDATINISDEVLSINQEVSNRFECDIWYDDVNVSQIVYILSAGNYNNMIKKMFSILNKDPKILPGGIITYIRVLICICRMYPRDGKKYECFKAKKSQVLTVLKGSYYYHMLSSINVNCKITDLINDKKMLEILKQLQNCPVHSMERDFVILNIIRDYLKKSPEYPTYMKTYIPRMIMGRQFFMVNCILSDTYSPITSDHMGSNILQFVLKTIEGILKQNVNNNDIIEDMLRFLMKHSISFGYSRPPRETGLFSSGNDMSKIAHYILNPTGN</sequence>
<dbReference type="OrthoDB" id="5868545at2759"/>
<protein>
    <submittedName>
        <fullName evidence="1 3">Uncharacterized protein</fullName>
    </submittedName>
</protein>
<dbReference type="Proteomes" id="UP000035682">
    <property type="component" value="Unplaced"/>
</dbReference>
<evidence type="ECO:0000313" key="1">
    <source>
        <dbReference type="EMBL" id="CEF67467.1"/>
    </source>
</evidence>
<reference evidence="3" key="2">
    <citation type="submission" date="2020-12" db="UniProtKB">
        <authorList>
            <consortium name="WormBaseParasite"/>
        </authorList>
    </citation>
    <scope>IDENTIFICATION</scope>
</reference>
<dbReference type="WBParaSite" id="SRAE_2000213000.1">
    <property type="protein sequence ID" value="SRAE_2000213000.1"/>
    <property type="gene ID" value="WBGene00262338"/>
</dbReference>
<reference evidence="1 2" key="1">
    <citation type="submission" date="2014-09" db="EMBL/GenBank/DDBJ databases">
        <authorList>
            <person name="Martin A.A."/>
        </authorList>
    </citation>
    <scope>NUCLEOTIDE SEQUENCE</scope>
    <source>
        <strain evidence="2">ED321</strain>
        <strain evidence="1">ED321 Heterogonic</strain>
    </source>
</reference>
<proteinExistence type="predicted"/>
<accession>A0A090LCG9</accession>
<evidence type="ECO:0000313" key="4">
    <source>
        <dbReference type="WormBase" id="SRAE_2000213000"/>
    </source>
</evidence>
<dbReference type="CTD" id="36379832"/>
<dbReference type="GeneID" id="36379832"/>
<keyword evidence="2" id="KW-1185">Reference proteome</keyword>
<organism evidence="1">
    <name type="scientific">Strongyloides ratti</name>
    <name type="common">Parasitic roundworm</name>
    <dbReference type="NCBI Taxonomy" id="34506"/>
    <lineage>
        <taxon>Eukaryota</taxon>
        <taxon>Metazoa</taxon>
        <taxon>Ecdysozoa</taxon>
        <taxon>Nematoda</taxon>
        <taxon>Chromadorea</taxon>
        <taxon>Rhabditida</taxon>
        <taxon>Tylenchina</taxon>
        <taxon>Panagrolaimomorpha</taxon>
        <taxon>Strongyloidoidea</taxon>
        <taxon>Strongyloididae</taxon>
        <taxon>Strongyloides</taxon>
    </lineage>
</organism>
<dbReference type="EMBL" id="LN609529">
    <property type="protein sequence ID" value="CEF67467.1"/>
    <property type="molecule type" value="Genomic_DNA"/>
</dbReference>
<gene>
    <name evidence="1 3 4" type="ORF">SRAE_2000213000</name>
</gene>
<dbReference type="STRING" id="34506.A0A090LCG9"/>
<dbReference type="WormBase" id="SRAE_2000213000">
    <property type="protein sequence ID" value="SRP02259"/>
    <property type="gene ID" value="WBGene00262338"/>
</dbReference>